<protein>
    <recommendedName>
        <fullName evidence="5">Alpha/beta superfamily hydrolase</fullName>
    </recommendedName>
</protein>
<dbReference type="InterPro" id="IPR000801">
    <property type="entry name" value="Esterase-like"/>
</dbReference>
<dbReference type="Proteomes" id="UP000199050">
    <property type="component" value="Unassembled WGS sequence"/>
</dbReference>
<dbReference type="EMBL" id="FNDX01000043">
    <property type="protein sequence ID" value="SDK47316.1"/>
    <property type="molecule type" value="Genomic_DNA"/>
</dbReference>
<keyword evidence="4" id="KW-1185">Reference proteome</keyword>
<dbReference type="PANTHER" id="PTHR40841">
    <property type="entry name" value="SIDEROPHORE TRIACETYLFUSARININE C ESTERASE"/>
    <property type="match status" value="1"/>
</dbReference>
<organism evidence="3 4">
    <name type="scientific">Paenibacillus typhae</name>
    <dbReference type="NCBI Taxonomy" id="1174501"/>
    <lineage>
        <taxon>Bacteria</taxon>
        <taxon>Bacillati</taxon>
        <taxon>Bacillota</taxon>
        <taxon>Bacilli</taxon>
        <taxon>Bacillales</taxon>
        <taxon>Paenibacillaceae</taxon>
        <taxon>Paenibacillus</taxon>
    </lineage>
</organism>
<dbReference type="OrthoDB" id="9784036at2"/>
<dbReference type="Pfam" id="PF00756">
    <property type="entry name" value="Esterase"/>
    <property type="match status" value="2"/>
</dbReference>
<dbReference type="SUPFAM" id="SSF53474">
    <property type="entry name" value="alpha/beta-Hydrolases"/>
    <property type="match status" value="2"/>
</dbReference>
<dbReference type="RefSeq" id="WP_090718476.1">
    <property type="nucleotide sequence ID" value="NZ_CBCSKY010000080.1"/>
</dbReference>
<sequence>MFEVQELDWQGRRLTVFLPPSYALSQKRYPAVYLHDGATLMMNTLNYMYRLFREGLLAELIVIGISTSSRNDDYTPWPESAATEGRPAFGGRGSAYLDEIADGIKPYIDSVLRTAPEPDNTGLIGYSLGGLVTLLAAYRRPDAFGRFGMLSPSIWYEGMLGYTEANPLPDRGQRLYFSVGNREGVYKQNLQRHAVPSTLQLYRNLRGQLADEQRLRLSIADGAAHDLASMSAQFPEALKWLYGAADGQEAGAQQAGMEPGLISPVRACALPGTEVWDMTSLYNGLTYRIFVHIPLKPPPPEGYPVLYTVDGNAYFASLNDAMRLQTRHPRGLPSGMVISIGYPADGPFVAERRFRDLTVPDVQQGLRPDGSPWPVNGGADAFLDFIELELMPLISRRYRADHSRAALFGHSLGGFFTLYTLIRRSRLFSTYIAGSPSLWWKGRVLFDMLPELEDKLRSGELACSLMIGIGSEETGMLENARAFHERLVPFNGSGLSRLSYKEFQGEGHMSVLQPLFSPMLRFVFAAEGAEPCI</sequence>
<evidence type="ECO:0000256" key="1">
    <source>
        <dbReference type="ARBA" id="ARBA00005622"/>
    </source>
</evidence>
<comment type="similarity">
    <text evidence="1">Belongs to the esterase D family.</text>
</comment>
<evidence type="ECO:0008006" key="5">
    <source>
        <dbReference type="Google" id="ProtNLM"/>
    </source>
</evidence>
<proteinExistence type="inferred from homology"/>
<dbReference type="InterPro" id="IPR029058">
    <property type="entry name" value="AB_hydrolase_fold"/>
</dbReference>
<gene>
    <name evidence="3" type="ORF">SAMN05216192_1436</name>
</gene>
<dbReference type="GO" id="GO:0016788">
    <property type="term" value="F:hydrolase activity, acting on ester bonds"/>
    <property type="evidence" value="ECO:0007669"/>
    <property type="project" value="TreeGrafter"/>
</dbReference>
<reference evidence="4" key="1">
    <citation type="submission" date="2016-10" db="EMBL/GenBank/DDBJ databases">
        <authorList>
            <person name="Varghese N."/>
            <person name="Submissions S."/>
        </authorList>
    </citation>
    <scope>NUCLEOTIDE SEQUENCE [LARGE SCALE GENOMIC DNA]</scope>
    <source>
        <strain evidence="4">CGMCC 1.11012</strain>
    </source>
</reference>
<keyword evidence="2" id="KW-0378">Hydrolase</keyword>
<evidence type="ECO:0000313" key="4">
    <source>
        <dbReference type="Proteomes" id="UP000199050"/>
    </source>
</evidence>
<dbReference type="InterPro" id="IPR052558">
    <property type="entry name" value="Siderophore_Hydrolase_D"/>
</dbReference>
<dbReference type="STRING" id="1174501.SAMN05216192_1436"/>
<name>A0A1G9C6N5_9BACL</name>
<dbReference type="PANTHER" id="PTHR40841:SF2">
    <property type="entry name" value="SIDEROPHORE-DEGRADING ESTERASE (EUROFUNG)"/>
    <property type="match status" value="1"/>
</dbReference>
<dbReference type="Gene3D" id="3.40.50.1820">
    <property type="entry name" value="alpha/beta hydrolase"/>
    <property type="match status" value="2"/>
</dbReference>
<evidence type="ECO:0000256" key="2">
    <source>
        <dbReference type="ARBA" id="ARBA00022801"/>
    </source>
</evidence>
<dbReference type="AlphaFoldDB" id="A0A1G9C6N5"/>
<evidence type="ECO:0000313" key="3">
    <source>
        <dbReference type="EMBL" id="SDK47316.1"/>
    </source>
</evidence>
<accession>A0A1G9C6N5</accession>